<dbReference type="EMBL" id="NQVE01000192">
    <property type="protein sequence ID" value="RAL41011.1"/>
    <property type="molecule type" value="Genomic_DNA"/>
</dbReference>
<keyword evidence="3" id="KW-0444">Lipid biosynthesis</keyword>
<dbReference type="Proteomes" id="UP000249390">
    <property type="component" value="Unassembled WGS sequence"/>
</dbReference>
<dbReference type="GO" id="GO:0009245">
    <property type="term" value="P:lipid A biosynthetic process"/>
    <property type="evidence" value="ECO:0007669"/>
    <property type="project" value="UniProtKB-KW"/>
</dbReference>
<sequence>MDKLAKLVTQIANTPPSQSLSTLSPLHLSLIPFLSLASALYRPALHCRRLLYRLGILRQHRLPVPVISVGNLTWGGNGKTPMVEFIARLLVDSRIPPLILTRGYGGADEVKMLERHLQGTTAKIGVGANRAAVASEFFQRYGYMCREKLSSENSNCANSYGDQIGAAILDDGMQHLSLERDIEIVMVNAMVPWGNHHLLPLGPLREPFSALNRADVVVVHHADMVSKHDIEAIEAMVRKYNELVPIFFSMLASLHFMKVGNISYKLSLKDISHTILLCVSAIGFADSFVRRIEKMGPMHVDRLDFSDHHPFQPKDIDRIKKRLQKLQSEFSAVPIMVITEKDYYRDPKLFEHLDYEVHVLCSRLQILPFNGCEDSFTKCLMQHLELRLSV</sequence>
<organism evidence="10 11">
    <name type="scientific">Cuscuta australis</name>
    <dbReference type="NCBI Taxonomy" id="267555"/>
    <lineage>
        <taxon>Eukaryota</taxon>
        <taxon>Viridiplantae</taxon>
        <taxon>Streptophyta</taxon>
        <taxon>Embryophyta</taxon>
        <taxon>Tracheophyta</taxon>
        <taxon>Spermatophyta</taxon>
        <taxon>Magnoliopsida</taxon>
        <taxon>eudicotyledons</taxon>
        <taxon>Gunneridae</taxon>
        <taxon>Pentapetalae</taxon>
        <taxon>asterids</taxon>
        <taxon>lamiids</taxon>
        <taxon>Solanales</taxon>
        <taxon>Convolvulaceae</taxon>
        <taxon>Cuscuteae</taxon>
        <taxon>Cuscuta</taxon>
        <taxon>Cuscuta subgen. Grammica</taxon>
        <taxon>Cuscuta sect. Cleistogrammica</taxon>
    </lineage>
</organism>
<comment type="caution">
    <text evidence="10">The sequence shown here is derived from an EMBL/GenBank/DDBJ whole genome shotgun (WGS) entry which is preliminary data.</text>
</comment>
<keyword evidence="11" id="KW-1185">Reference proteome</keyword>
<evidence type="ECO:0000313" key="10">
    <source>
        <dbReference type="EMBL" id="RAL41011.1"/>
    </source>
</evidence>
<keyword evidence="6" id="KW-0547">Nucleotide-binding</keyword>
<evidence type="ECO:0000256" key="1">
    <source>
        <dbReference type="ARBA" id="ARBA00004870"/>
    </source>
</evidence>
<keyword evidence="8" id="KW-0067">ATP-binding</keyword>
<keyword evidence="9" id="KW-0443">Lipid metabolism</keyword>
<dbReference type="EC" id="2.7.1.130" evidence="2"/>
<reference evidence="10 11" key="1">
    <citation type="submission" date="2018-06" db="EMBL/GenBank/DDBJ databases">
        <title>The Genome of Cuscuta australis (Dodder) Provides Insight into the Evolution of Plant Parasitism.</title>
        <authorList>
            <person name="Liu H."/>
        </authorList>
    </citation>
    <scope>NUCLEOTIDE SEQUENCE [LARGE SCALE GENOMIC DNA]</scope>
    <source>
        <strain evidence="11">cv. Yunnan</strain>
        <tissue evidence="10">Vines</tissue>
    </source>
</reference>
<dbReference type="HAMAP" id="MF_00409">
    <property type="entry name" value="LpxK"/>
    <property type="match status" value="1"/>
</dbReference>
<dbReference type="UniPathway" id="UPA00359">
    <property type="reaction ID" value="UER00482"/>
</dbReference>
<dbReference type="GO" id="GO:0016020">
    <property type="term" value="C:membrane"/>
    <property type="evidence" value="ECO:0007669"/>
    <property type="project" value="GOC"/>
</dbReference>
<accession>A0A328D9M1</accession>
<evidence type="ECO:0000313" key="11">
    <source>
        <dbReference type="Proteomes" id="UP000249390"/>
    </source>
</evidence>
<evidence type="ECO:0000256" key="6">
    <source>
        <dbReference type="ARBA" id="ARBA00022741"/>
    </source>
</evidence>
<evidence type="ECO:0000256" key="4">
    <source>
        <dbReference type="ARBA" id="ARBA00022556"/>
    </source>
</evidence>
<dbReference type="NCBIfam" id="TIGR00682">
    <property type="entry name" value="lpxK"/>
    <property type="match status" value="1"/>
</dbReference>
<dbReference type="PANTHER" id="PTHR42724">
    <property type="entry name" value="TETRAACYLDISACCHARIDE 4'-KINASE"/>
    <property type="match status" value="1"/>
</dbReference>
<name>A0A328D9M1_9ASTE</name>
<evidence type="ECO:0000256" key="3">
    <source>
        <dbReference type="ARBA" id="ARBA00022516"/>
    </source>
</evidence>
<dbReference type="GO" id="GO:0005524">
    <property type="term" value="F:ATP binding"/>
    <property type="evidence" value="ECO:0007669"/>
    <property type="project" value="UniProtKB-KW"/>
</dbReference>
<dbReference type="Pfam" id="PF02606">
    <property type="entry name" value="LpxK"/>
    <property type="match status" value="1"/>
</dbReference>
<comment type="pathway">
    <text evidence="1">Glycolipid biosynthesis; lipid IV(A) biosynthesis; lipid IV(A) from (3R)-3-hydroxytetradecanoyl-[acyl-carrier-protein] and UDP-N-acetyl-alpha-D-glucosamine: step 6/6.</text>
</comment>
<keyword evidence="5" id="KW-0808">Transferase</keyword>
<proteinExistence type="inferred from homology"/>
<dbReference type="AlphaFoldDB" id="A0A328D9M1"/>
<evidence type="ECO:0000256" key="8">
    <source>
        <dbReference type="ARBA" id="ARBA00022840"/>
    </source>
</evidence>
<dbReference type="PANTHER" id="PTHR42724:SF1">
    <property type="entry name" value="TETRAACYLDISACCHARIDE 4'-KINASE, MITOCHONDRIAL-RELATED"/>
    <property type="match status" value="1"/>
</dbReference>
<dbReference type="GO" id="GO:0009029">
    <property type="term" value="F:lipid-A 4'-kinase activity"/>
    <property type="evidence" value="ECO:0007669"/>
    <property type="project" value="UniProtKB-EC"/>
</dbReference>
<keyword evidence="4" id="KW-0441">Lipid A biosynthesis</keyword>
<dbReference type="InterPro" id="IPR003758">
    <property type="entry name" value="LpxK"/>
</dbReference>
<protein>
    <recommendedName>
        <fullName evidence="2">tetraacyldisaccharide 4'-kinase</fullName>
        <ecNumber evidence="2">2.7.1.130</ecNumber>
    </recommendedName>
</protein>
<gene>
    <name evidence="10" type="ORF">DM860_008709</name>
</gene>
<evidence type="ECO:0000256" key="9">
    <source>
        <dbReference type="ARBA" id="ARBA00023098"/>
    </source>
</evidence>
<keyword evidence="7" id="KW-0418">Kinase</keyword>
<evidence type="ECO:0000256" key="2">
    <source>
        <dbReference type="ARBA" id="ARBA00012071"/>
    </source>
</evidence>
<evidence type="ECO:0000256" key="5">
    <source>
        <dbReference type="ARBA" id="ARBA00022679"/>
    </source>
</evidence>
<evidence type="ECO:0000256" key="7">
    <source>
        <dbReference type="ARBA" id="ARBA00022777"/>
    </source>
</evidence>